<dbReference type="GeneID" id="68107246"/>
<keyword evidence="2" id="KW-0812">Transmembrane</keyword>
<accession>A0A6A5CI69</accession>
<feature type="compositionally biased region" description="Low complexity" evidence="1">
    <location>
        <begin position="51"/>
        <end position="63"/>
    </location>
</feature>
<gene>
    <name evidence="3" type="ORF">FDP41_000028</name>
</gene>
<feature type="region of interest" description="Disordered" evidence="1">
    <location>
        <begin position="1"/>
        <end position="70"/>
    </location>
</feature>
<feature type="transmembrane region" description="Helical" evidence="2">
    <location>
        <begin position="244"/>
        <end position="262"/>
    </location>
</feature>
<dbReference type="EMBL" id="VFQX01000001">
    <property type="protein sequence ID" value="KAF0984989.1"/>
    <property type="molecule type" value="Genomic_DNA"/>
</dbReference>
<dbReference type="RefSeq" id="XP_044569702.1">
    <property type="nucleotide sequence ID" value="XM_044706033.1"/>
</dbReference>
<dbReference type="VEuPathDB" id="AmoebaDB:NF0104810"/>
<protein>
    <submittedName>
        <fullName evidence="3">Uncharacterized protein</fullName>
    </submittedName>
</protein>
<dbReference type="Proteomes" id="UP000444721">
    <property type="component" value="Unassembled WGS sequence"/>
</dbReference>
<evidence type="ECO:0000313" key="4">
    <source>
        <dbReference type="Proteomes" id="UP000444721"/>
    </source>
</evidence>
<feature type="transmembrane region" description="Helical" evidence="2">
    <location>
        <begin position="339"/>
        <end position="357"/>
    </location>
</feature>
<feature type="transmembrane region" description="Helical" evidence="2">
    <location>
        <begin position="144"/>
        <end position="163"/>
    </location>
</feature>
<comment type="caution">
    <text evidence="3">The sequence shown here is derived from an EMBL/GenBank/DDBJ whole genome shotgun (WGS) entry which is preliminary data.</text>
</comment>
<feature type="transmembrane region" description="Helical" evidence="2">
    <location>
        <begin position="205"/>
        <end position="224"/>
    </location>
</feature>
<dbReference type="AlphaFoldDB" id="A0A6A5CI69"/>
<evidence type="ECO:0000256" key="2">
    <source>
        <dbReference type="SAM" id="Phobius"/>
    </source>
</evidence>
<reference evidence="3 4" key="1">
    <citation type="journal article" date="2019" name="Sci. Rep.">
        <title>Nanopore sequencing improves the draft genome of the human pathogenic amoeba Naegleria fowleri.</title>
        <authorList>
            <person name="Liechti N."/>
            <person name="Schurch N."/>
            <person name="Bruggmann R."/>
            <person name="Wittwer M."/>
        </authorList>
    </citation>
    <scope>NUCLEOTIDE SEQUENCE [LARGE SCALE GENOMIC DNA]</scope>
    <source>
        <strain evidence="3 4">ATCC 30894</strain>
    </source>
</reference>
<dbReference type="VEuPathDB" id="AmoebaDB:FDP41_000028"/>
<feature type="transmembrane region" description="Helical" evidence="2">
    <location>
        <begin position="83"/>
        <end position="101"/>
    </location>
</feature>
<feature type="transmembrane region" description="Helical" evidence="2">
    <location>
        <begin position="312"/>
        <end position="333"/>
    </location>
</feature>
<keyword evidence="2" id="KW-1133">Transmembrane helix</keyword>
<sequence length="392" mass="44777">MFHKPSNPLHSPSTSTDSTTLSPSSSPSSSSAIPSPSSSMTLRFSSDRRSSTFSNSPFSTSSPKTHHPLIPPMFREITSIPTIAMQLSFAAFGAVILFYMLPKVVERVWISGAYSNDKQDGVQFSKHDDRDASCRNETQCNLEFISQLLVMAMMVYLVYENFLNAVTPTLIRFTLAGHSFRNSRTNSVNTNQFLNAHYPRYLIKLYLFPFSIFLCSVAWTMKIWNEDSMNNTTDPMMVTRNNGVLYRMTCFIISLTIAFLGVNEFRQTFFSLQYELDLVSQYIYVRVQKKHPLVSTEQVVGIIENSSGDERVVNWSFLLSFLIPLLISVYFIFFSSEHSQIYLGNISLLFGCVTLILENFRWPFPFLEHNLKLVLTNLGYVAFVWGLENMFQ</sequence>
<keyword evidence="4" id="KW-1185">Reference proteome</keyword>
<evidence type="ECO:0000256" key="1">
    <source>
        <dbReference type="SAM" id="MobiDB-lite"/>
    </source>
</evidence>
<dbReference type="VEuPathDB" id="AmoebaDB:NfTy_026430"/>
<name>A0A6A5CI69_NAEFO</name>
<proteinExistence type="predicted"/>
<dbReference type="OrthoDB" id="10411329at2759"/>
<evidence type="ECO:0000313" key="3">
    <source>
        <dbReference type="EMBL" id="KAF0984989.1"/>
    </source>
</evidence>
<feature type="compositionally biased region" description="Low complexity" evidence="1">
    <location>
        <begin position="11"/>
        <end position="44"/>
    </location>
</feature>
<keyword evidence="2" id="KW-0472">Membrane</keyword>
<organism evidence="3 4">
    <name type="scientific">Naegleria fowleri</name>
    <name type="common">Brain eating amoeba</name>
    <dbReference type="NCBI Taxonomy" id="5763"/>
    <lineage>
        <taxon>Eukaryota</taxon>
        <taxon>Discoba</taxon>
        <taxon>Heterolobosea</taxon>
        <taxon>Tetramitia</taxon>
        <taxon>Eutetramitia</taxon>
        <taxon>Vahlkampfiidae</taxon>
        <taxon>Naegleria</taxon>
    </lineage>
</organism>